<evidence type="ECO:0000259" key="1">
    <source>
        <dbReference type="Pfam" id="PF13472"/>
    </source>
</evidence>
<dbReference type="Gene3D" id="3.40.50.1110">
    <property type="entry name" value="SGNH hydrolase"/>
    <property type="match status" value="1"/>
</dbReference>
<dbReference type="InterPro" id="IPR036514">
    <property type="entry name" value="SGNH_hydro_sf"/>
</dbReference>
<accession>A0ABT8YKJ0</accession>
<sequence>MASIPDATDLLLIGDSLLAYWPEDMVANQFAGQRVWNFAVGGSKTQNLLWLLDQLPARKPQPKRAILLIGTNNLNQPAPPTCAIAAGIEASVHRLQAIWPRLAIMIVGVPPKGSDFHFLDRERLSLNRTVSRWADGKPGLRFIEIDPDLLTCGLYGQGRKAAEIRDGKTRSLCENYADDLGHFRRPGYRVIHAAIAAAFKEMPTEAETLSAGK</sequence>
<evidence type="ECO:0000313" key="3">
    <source>
        <dbReference type="Proteomes" id="UP001174932"/>
    </source>
</evidence>
<dbReference type="RefSeq" id="WP_304376050.1">
    <property type="nucleotide sequence ID" value="NZ_JAUOZU010000006.1"/>
</dbReference>
<comment type="caution">
    <text evidence="2">The sequence shown here is derived from an EMBL/GenBank/DDBJ whole genome shotgun (WGS) entry which is preliminary data.</text>
</comment>
<proteinExistence type="predicted"/>
<name>A0ABT8YKJ0_9HYPH</name>
<reference evidence="2" key="2">
    <citation type="submission" date="2023-07" db="EMBL/GenBank/DDBJ databases">
        <authorList>
            <person name="Shen H."/>
        </authorList>
    </citation>
    <scope>NUCLEOTIDE SEQUENCE</scope>
    <source>
        <strain evidence="2">TNR-22</strain>
    </source>
</reference>
<organism evidence="2 3">
    <name type="scientific">Rhizobium alvei</name>
    <dbReference type="NCBI Taxonomy" id="1132659"/>
    <lineage>
        <taxon>Bacteria</taxon>
        <taxon>Pseudomonadati</taxon>
        <taxon>Pseudomonadota</taxon>
        <taxon>Alphaproteobacteria</taxon>
        <taxon>Hyphomicrobiales</taxon>
        <taxon>Rhizobiaceae</taxon>
        <taxon>Rhizobium/Agrobacterium group</taxon>
        <taxon>Rhizobium</taxon>
    </lineage>
</organism>
<dbReference type="InterPro" id="IPR013830">
    <property type="entry name" value="SGNH_hydro"/>
</dbReference>
<dbReference type="EMBL" id="JAUOZU010000006">
    <property type="protein sequence ID" value="MDO6964142.1"/>
    <property type="molecule type" value="Genomic_DNA"/>
</dbReference>
<protein>
    <submittedName>
        <fullName evidence="2">GDSL-type esterase/lipase family protein</fullName>
    </submittedName>
</protein>
<evidence type="ECO:0000313" key="2">
    <source>
        <dbReference type="EMBL" id="MDO6964142.1"/>
    </source>
</evidence>
<gene>
    <name evidence="2" type="ORF">Q4481_09255</name>
</gene>
<dbReference type="SUPFAM" id="SSF52266">
    <property type="entry name" value="SGNH hydrolase"/>
    <property type="match status" value="1"/>
</dbReference>
<reference evidence="2" key="1">
    <citation type="journal article" date="2015" name="Int. J. Syst. Evol. Microbiol.">
        <title>Rhizobium alvei sp. nov., isolated from a freshwater river.</title>
        <authorList>
            <person name="Sheu S.Y."/>
            <person name="Huang H.W."/>
            <person name="Young C.C."/>
            <person name="Chen W.M."/>
        </authorList>
    </citation>
    <scope>NUCLEOTIDE SEQUENCE</scope>
    <source>
        <strain evidence="2">TNR-22</strain>
    </source>
</reference>
<keyword evidence="3" id="KW-1185">Reference proteome</keyword>
<dbReference type="Pfam" id="PF13472">
    <property type="entry name" value="Lipase_GDSL_2"/>
    <property type="match status" value="1"/>
</dbReference>
<dbReference type="Proteomes" id="UP001174932">
    <property type="component" value="Unassembled WGS sequence"/>
</dbReference>
<feature type="domain" description="SGNH hydrolase-type esterase" evidence="1">
    <location>
        <begin position="20"/>
        <end position="189"/>
    </location>
</feature>